<proteinExistence type="predicted"/>
<dbReference type="PRINTS" id="PR01171">
    <property type="entry name" value="BCTLIPOCALIN"/>
</dbReference>
<dbReference type="InterPro" id="IPR002446">
    <property type="entry name" value="Lipocalin_bac"/>
</dbReference>
<accession>A0A245ZFL9</accession>
<reference evidence="3 4" key="1">
    <citation type="submission" date="2017-03" db="EMBL/GenBank/DDBJ databases">
        <title>Genome sequence of Sphingomonas mucosissima DSM 17494.</title>
        <authorList>
            <person name="Poehlein A."/>
            <person name="Wuebbeler J.H."/>
            <person name="Steinbuechel A."/>
            <person name="Daniel R."/>
        </authorList>
    </citation>
    <scope>NUCLEOTIDE SEQUENCE [LARGE SCALE GENOMIC DNA]</scope>
    <source>
        <strain evidence="3 4">DSM 17494</strain>
    </source>
</reference>
<protein>
    <submittedName>
        <fullName evidence="3">Outer membrane lipoprotein Blc</fullName>
    </submittedName>
</protein>
<evidence type="ECO:0000313" key="4">
    <source>
        <dbReference type="Proteomes" id="UP000197783"/>
    </source>
</evidence>
<gene>
    <name evidence="3" type="primary">blc</name>
    <name evidence="3" type="ORF">SPMU_27800</name>
</gene>
<evidence type="ECO:0000259" key="2">
    <source>
        <dbReference type="Pfam" id="PF08212"/>
    </source>
</evidence>
<name>A0A245ZFL9_9SPHN</name>
<keyword evidence="3" id="KW-0449">Lipoprotein</keyword>
<feature type="region of interest" description="Disordered" evidence="1">
    <location>
        <begin position="45"/>
        <end position="66"/>
    </location>
</feature>
<sequence>MFAAGTADIVELDPVQFVRASDYEASFQKGINAVTADYSRNSDGSIRVVNRGRTGGVGGQEKSSTGKAKVVDATTNAKLKVSFFGPFYGNYRVLDHGDRYEWSIVGEPSGDISGRLPENGTRTPR</sequence>
<evidence type="ECO:0000313" key="3">
    <source>
        <dbReference type="EMBL" id="OWK28519.1"/>
    </source>
</evidence>
<dbReference type="InterPro" id="IPR012674">
    <property type="entry name" value="Calycin"/>
</dbReference>
<dbReference type="RefSeq" id="WP_245833327.1">
    <property type="nucleotide sequence ID" value="NZ_NBBJ01000005.1"/>
</dbReference>
<dbReference type="Gene3D" id="2.40.128.20">
    <property type="match status" value="1"/>
</dbReference>
<dbReference type="PANTHER" id="PTHR10612">
    <property type="entry name" value="APOLIPOPROTEIN D"/>
    <property type="match status" value="1"/>
</dbReference>
<feature type="domain" description="Lipocalin/cytosolic fatty-acid binding" evidence="2">
    <location>
        <begin position="23"/>
        <end position="111"/>
    </location>
</feature>
<evidence type="ECO:0000256" key="1">
    <source>
        <dbReference type="SAM" id="MobiDB-lite"/>
    </source>
</evidence>
<dbReference type="Proteomes" id="UP000197783">
    <property type="component" value="Unassembled WGS sequence"/>
</dbReference>
<dbReference type="InterPro" id="IPR000566">
    <property type="entry name" value="Lipocln_cytosolic_FA-bd_dom"/>
</dbReference>
<dbReference type="EMBL" id="NBBJ01000005">
    <property type="protein sequence ID" value="OWK28519.1"/>
    <property type="molecule type" value="Genomic_DNA"/>
</dbReference>
<dbReference type="PANTHER" id="PTHR10612:SF34">
    <property type="entry name" value="APOLIPOPROTEIN D"/>
    <property type="match status" value="1"/>
</dbReference>
<keyword evidence="4" id="KW-1185">Reference proteome</keyword>
<dbReference type="SUPFAM" id="SSF50814">
    <property type="entry name" value="Lipocalins"/>
    <property type="match status" value="1"/>
</dbReference>
<dbReference type="GO" id="GO:0006950">
    <property type="term" value="P:response to stress"/>
    <property type="evidence" value="ECO:0007669"/>
    <property type="project" value="UniProtKB-ARBA"/>
</dbReference>
<organism evidence="3 4">
    <name type="scientific">Sphingomonas mucosissima</name>
    <dbReference type="NCBI Taxonomy" id="370959"/>
    <lineage>
        <taxon>Bacteria</taxon>
        <taxon>Pseudomonadati</taxon>
        <taxon>Pseudomonadota</taxon>
        <taxon>Alphaproteobacteria</taxon>
        <taxon>Sphingomonadales</taxon>
        <taxon>Sphingomonadaceae</taxon>
        <taxon>Sphingomonas</taxon>
    </lineage>
</organism>
<dbReference type="AlphaFoldDB" id="A0A245ZFL9"/>
<dbReference type="Pfam" id="PF08212">
    <property type="entry name" value="Lipocalin_2"/>
    <property type="match status" value="1"/>
</dbReference>
<dbReference type="CDD" id="cd19438">
    <property type="entry name" value="lipocalin_Blc-like"/>
    <property type="match status" value="1"/>
</dbReference>
<dbReference type="InterPro" id="IPR047202">
    <property type="entry name" value="Lipocalin_Blc-like_dom"/>
</dbReference>
<comment type="caution">
    <text evidence="3">The sequence shown here is derived from an EMBL/GenBank/DDBJ whole genome shotgun (WGS) entry which is preliminary data.</text>
</comment>